<reference evidence="1 2" key="1">
    <citation type="submission" date="2007-01" db="EMBL/GenBank/DDBJ databases">
        <title>Draft genome sequence of Collinsella aerofaciens (ATCC 25986).</title>
        <authorList>
            <person name="Sudarsanam P."/>
            <person name="Ley R."/>
            <person name="Guruge J."/>
            <person name="Turnbaugh P.J."/>
            <person name="Mahowald M."/>
            <person name="Liep D."/>
            <person name="Gordon J."/>
        </authorList>
    </citation>
    <scope>NUCLEOTIDE SEQUENCE [LARGE SCALE GENOMIC DNA]</scope>
    <source>
        <strain evidence="2">ATCC 25986 / DSM 3979 / JCM 10188 / KCTC 3647 / NCTC 11838 / VPI 1003</strain>
    </source>
</reference>
<protein>
    <submittedName>
        <fullName evidence="1">Uncharacterized protein</fullName>
    </submittedName>
</protein>
<accession>A4E7F1</accession>
<dbReference type="Proteomes" id="UP000002979">
    <property type="component" value="Unassembled WGS sequence"/>
</dbReference>
<sequence length="35" mass="4083">MKVNAKVNRIMVAHYERISQIIDRENQTNQINGVV</sequence>
<name>A4E7F1_COLAA</name>
<reference evidence="1 2" key="2">
    <citation type="submission" date="2007-04" db="EMBL/GenBank/DDBJ databases">
        <authorList>
            <person name="Fulton L."/>
            <person name="Clifton S."/>
            <person name="Fulton B."/>
            <person name="Xu J."/>
            <person name="Minx P."/>
            <person name="Mardis E.R."/>
            <person name="Wilson R.K."/>
        </authorList>
    </citation>
    <scope>NUCLEOTIDE SEQUENCE [LARGE SCALE GENOMIC DNA]</scope>
    <source>
        <strain evidence="2">ATCC 25986 / DSM 3979 / JCM 10188 / KCTC 3647 / NCTC 11838 / VPI 1003</strain>
    </source>
</reference>
<organism evidence="1 2">
    <name type="scientific">Collinsella aerofaciens (strain ATCC 25986 / DSM 3979 / JCM 10188 / KCTC 3647 / NCTC 11838 / VPI 1003)</name>
    <dbReference type="NCBI Taxonomy" id="411903"/>
    <lineage>
        <taxon>Bacteria</taxon>
        <taxon>Bacillati</taxon>
        <taxon>Actinomycetota</taxon>
        <taxon>Coriobacteriia</taxon>
        <taxon>Coriobacteriales</taxon>
        <taxon>Coriobacteriaceae</taxon>
        <taxon>Collinsella</taxon>
    </lineage>
</organism>
<comment type="caution">
    <text evidence="1">The sequence shown here is derived from an EMBL/GenBank/DDBJ whole genome shotgun (WGS) entry which is preliminary data.</text>
</comment>
<dbReference type="EMBL" id="AAVN02000001">
    <property type="protein sequence ID" value="EBA40660.1"/>
    <property type="molecule type" value="Genomic_DNA"/>
</dbReference>
<dbReference type="AlphaFoldDB" id="A4E7F1"/>
<gene>
    <name evidence="1" type="ORF">COLAER_00332</name>
</gene>
<proteinExistence type="predicted"/>
<evidence type="ECO:0000313" key="2">
    <source>
        <dbReference type="Proteomes" id="UP000002979"/>
    </source>
</evidence>
<evidence type="ECO:0000313" key="1">
    <source>
        <dbReference type="EMBL" id="EBA40660.1"/>
    </source>
</evidence>